<evidence type="ECO:0000313" key="2">
    <source>
        <dbReference type="Proteomes" id="UP000292082"/>
    </source>
</evidence>
<dbReference type="Proteomes" id="UP000292082">
    <property type="component" value="Unassembled WGS sequence"/>
</dbReference>
<organism evidence="1 2">
    <name type="scientific">Dichomitus squalens</name>
    <dbReference type="NCBI Taxonomy" id="114155"/>
    <lineage>
        <taxon>Eukaryota</taxon>
        <taxon>Fungi</taxon>
        <taxon>Dikarya</taxon>
        <taxon>Basidiomycota</taxon>
        <taxon>Agaricomycotina</taxon>
        <taxon>Agaricomycetes</taxon>
        <taxon>Polyporales</taxon>
        <taxon>Polyporaceae</taxon>
        <taxon>Dichomitus</taxon>
    </lineage>
</organism>
<name>A0A4Q9NP94_9APHY</name>
<protein>
    <submittedName>
        <fullName evidence="1">Uncharacterized protein</fullName>
    </submittedName>
</protein>
<dbReference type="Gene3D" id="3.80.10.10">
    <property type="entry name" value="Ribonuclease Inhibitor"/>
    <property type="match status" value="1"/>
</dbReference>
<keyword evidence="2" id="KW-1185">Reference proteome</keyword>
<dbReference type="InterPro" id="IPR032675">
    <property type="entry name" value="LRR_dom_sf"/>
</dbReference>
<accession>A0A4Q9NP94</accession>
<evidence type="ECO:0000313" key="1">
    <source>
        <dbReference type="EMBL" id="TBU52016.1"/>
    </source>
</evidence>
<dbReference type="EMBL" id="ML145271">
    <property type="protein sequence ID" value="TBU52016.1"/>
    <property type="molecule type" value="Genomic_DNA"/>
</dbReference>
<dbReference type="PANTHER" id="PTHR38926">
    <property type="entry name" value="F-BOX DOMAIN CONTAINING PROTEIN, EXPRESSED"/>
    <property type="match status" value="1"/>
</dbReference>
<dbReference type="PANTHER" id="PTHR38926:SF72">
    <property type="entry name" value="IM:7136021-RELATED"/>
    <property type="match status" value="1"/>
</dbReference>
<sequence length="582" mass="65407">MNIFFSQRTRAISGDINGSNHSPGSRRMQPHSPIFSLSDEELAMVFAEVVHDKHVLPSPYPLAPVVLSHVCLWWRGVALSTSSLWTRITNLSQTALDQHLFRSGNSPLTVWAKFERSQVHSLAIAILLIERAHRCKELHWTDYSKASIVNIGAFTTMSQARFAVLQELELASQEYISPANIVPFTRGERPLHTISFPALRSLSLCRVDPVVLRSGPMPELRTLKLQEVELPMSQLLNMISASPHLEYLTLFTTATIIDVHPVVGSGSSSNQALPNSAVRQLKLPIHELLWDLAPITDFWRLFQFIDMPSLQTLGISFPADEDLQRWVHLFGDVHAFAPDEAPEVPIEFPELRSLTVEFDILDPSQPPSQFAHISYPNLEELHVAYKHRTRDFASYAAFPTPSEHPLFQERNWDNLRRLYLTHTKINAEGLCEHLAYDLPSLDYLGFDSCPGAGTVVCALACPTDPCLHDHRRPSSAHTDWLCLRLAILALIDCDDVRIDCVRNVIETRAFAAYGVHDVQARSAWGSSAFMSHVDKQENTPCPLEMLQIYRCAKVTEAGLRLLESLPGAPEIVFKNQVIKENA</sequence>
<proteinExistence type="predicted"/>
<gene>
    <name evidence="1" type="ORF">BD310DRAFT_263509</name>
</gene>
<dbReference type="STRING" id="114155.A0A4Q9NP94"/>
<reference evidence="1 2" key="1">
    <citation type="submission" date="2019-01" db="EMBL/GenBank/DDBJ databases">
        <title>Draft genome sequences of three monokaryotic isolates of the white-rot basidiomycete fungus Dichomitus squalens.</title>
        <authorList>
            <consortium name="DOE Joint Genome Institute"/>
            <person name="Lopez S.C."/>
            <person name="Andreopoulos B."/>
            <person name="Pangilinan J."/>
            <person name="Lipzen A."/>
            <person name="Riley R."/>
            <person name="Ahrendt S."/>
            <person name="Ng V."/>
            <person name="Barry K."/>
            <person name="Daum C."/>
            <person name="Grigoriev I.V."/>
            <person name="Hilden K.S."/>
            <person name="Makela M.R."/>
            <person name="de Vries R.P."/>
        </authorList>
    </citation>
    <scope>NUCLEOTIDE SEQUENCE [LARGE SCALE GENOMIC DNA]</scope>
    <source>
        <strain evidence="1 2">CBS 464.89</strain>
    </source>
</reference>
<dbReference type="SUPFAM" id="SSF52047">
    <property type="entry name" value="RNI-like"/>
    <property type="match status" value="1"/>
</dbReference>
<dbReference type="AlphaFoldDB" id="A0A4Q9NP94"/>